<keyword evidence="1" id="KW-0175">Coiled coil</keyword>
<feature type="domain" description="DUF4139" evidence="3">
    <location>
        <begin position="223"/>
        <end position="538"/>
    </location>
</feature>
<dbReference type="AlphaFoldDB" id="S5Y3Z3"/>
<dbReference type="PANTHER" id="PTHR31005">
    <property type="entry name" value="DUF4139 DOMAIN-CONTAINING PROTEIN"/>
    <property type="match status" value="1"/>
</dbReference>
<evidence type="ECO:0000313" key="5">
    <source>
        <dbReference type="EMBL" id="AGT10455.1"/>
    </source>
</evidence>
<keyword evidence="6" id="KW-1185">Reference proteome</keyword>
<dbReference type="HOGENOM" id="CLU_010457_3_1_5"/>
<dbReference type="Pfam" id="PF13600">
    <property type="entry name" value="DUF4140"/>
    <property type="match status" value="1"/>
</dbReference>
<dbReference type="InterPro" id="IPR025554">
    <property type="entry name" value="DUF4140"/>
</dbReference>
<dbReference type="Pfam" id="PF13598">
    <property type="entry name" value="DUF4139"/>
    <property type="match status" value="1"/>
</dbReference>
<reference evidence="5 6" key="1">
    <citation type="journal article" date="2014" name="BMC Genomics">
        <title>Architecture and functions of a multipartite genome of the methylotrophic bacterium Paracoccus aminophilus JCM 7686, containing primary and secondary chromids.</title>
        <authorList>
            <person name="Dziewit L."/>
            <person name="Czarnecki J."/>
            <person name="Wibberg D."/>
            <person name="Radlinska M."/>
            <person name="Mrozek P."/>
            <person name="Szymczak M."/>
            <person name="Schluter A."/>
            <person name="Puhler A."/>
            <person name="Bartosik D."/>
        </authorList>
    </citation>
    <scope>NUCLEOTIDE SEQUENCE [LARGE SCALE GENOMIC DNA]</scope>
    <source>
        <strain evidence="5">JCM 7686</strain>
    </source>
</reference>
<gene>
    <name evidence="5" type="ORF">JCM7686_3420</name>
</gene>
<feature type="signal peptide" evidence="2">
    <location>
        <begin position="1"/>
        <end position="19"/>
    </location>
</feature>
<evidence type="ECO:0000256" key="2">
    <source>
        <dbReference type="SAM" id="SignalP"/>
    </source>
</evidence>
<evidence type="ECO:0008006" key="7">
    <source>
        <dbReference type="Google" id="ProtNLM"/>
    </source>
</evidence>
<dbReference type="EMBL" id="CP006650">
    <property type="protein sequence ID" value="AGT10455.1"/>
    <property type="molecule type" value="Genomic_DNA"/>
</dbReference>
<dbReference type="Proteomes" id="UP000015480">
    <property type="component" value="Chromosome"/>
</dbReference>
<keyword evidence="2" id="KW-0732">Signal</keyword>
<evidence type="ECO:0000259" key="4">
    <source>
        <dbReference type="Pfam" id="PF13600"/>
    </source>
</evidence>
<dbReference type="InterPro" id="IPR011935">
    <property type="entry name" value="CHP02231"/>
</dbReference>
<feature type="coiled-coil region" evidence="1">
    <location>
        <begin position="92"/>
        <end position="126"/>
    </location>
</feature>
<protein>
    <recommendedName>
        <fullName evidence="7">Mucoidy inhibitor MuiA family protein</fullName>
    </recommendedName>
</protein>
<dbReference type="RefSeq" id="WP_020952091.1">
    <property type="nucleotide sequence ID" value="NC_022041.1"/>
</dbReference>
<dbReference type="NCBIfam" id="TIGR02231">
    <property type="entry name" value="mucoidy inhibitor MuiA family protein"/>
    <property type="match status" value="1"/>
</dbReference>
<sequence length="548" mass="58726">MHRFLLTTALSLAAAPVFADQIETKAPISHVTIYPSGASVTRNVAISAAAGSHELVITGLPTELDPASLRIDAQGATVGAVSLQEDRALPASREKSQEVLDAEAEVRRLETALDERDAKVAEIRAKAQAAQDVITFLLKMAESKDLAATDLNALTDTVGNQILKARQLVITAETEARQADQGRSDDVDALQDARARLEALRSPESDHKTLVITVETGAAPAQLEITGFTSYANWSPVYDLRLDRAAKKLTLDRGFLVSQNTGEDWSNAKLTFSTARPSDQSAPSELYPWMPRIEKEPPPAPAPVAPASPMADADEAAMSNRVAAVAEVEHMAGGAEIRQLGATVVYDYPTPVTIRDGVDALRLTLDSRELTPDIRAEAVPSRDSSAYLVAETKNTLDEVILPGEATLYADGPMVGRSQLELTPAGKELTLGFGPIDGLVAEFRVPEEAEGGQGIFTKSNAAKRTTVLEVKNLTGEDWPLRVIGQVPVSTQNDLKITWSASQKPTTEGRDGKRGLLEWDSTLAAKAVQDITLTTEMSWPDGMTLYGGSN</sequence>
<feature type="domain" description="DUF4140" evidence="4">
    <location>
        <begin position="31"/>
        <end position="137"/>
    </location>
</feature>
<dbReference type="eggNOG" id="COG5316">
    <property type="taxonomic scope" value="Bacteria"/>
</dbReference>
<dbReference type="STRING" id="1367847.JCM7686_3420"/>
<accession>S5Y3Z3</accession>
<evidence type="ECO:0000313" key="6">
    <source>
        <dbReference type="Proteomes" id="UP000015480"/>
    </source>
</evidence>
<name>S5Y3Z3_PARAH</name>
<dbReference type="KEGG" id="pami:JCM7686_3420"/>
<dbReference type="PANTHER" id="PTHR31005:SF8">
    <property type="entry name" value="DUF4139 DOMAIN-CONTAINING PROTEIN"/>
    <property type="match status" value="1"/>
</dbReference>
<evidence type="ECO:0000256" key="1">
    <source>
        <dbReference type="SAM" id="Coils"/>
    </source>
</evidence>
<proteinExistence type="predicted"/>
<feature type="chain" id="PRO_5004534679" description="Mucoidy inhibitor MuiA family protein" evidence="2">
    <location>
        <begin position="20"/>
        <end position="548"/>
    </location>
</feature>
<dbReference type="OrthoDB" id="580912at2"/>
<dbReference type="InterPro" id="IPR037291">
    <property type="entry name" value="DUF4139"/>
</dbReference>
<organism evidence="5 6">
    <name type="scientific">Paracoccus aminophilus JCM 7686</name>
    <dbReference type="NCBI Taxonomy" id="1367847"/>
    <lineage>
        <taxon>Bacteria</taxon>
        <taxon>Pseudomonadati</taxon>
        <taxon>Pseudomonadota</taxon>
        <taxon>Alphaproteobacteria</taxon>
        <taxon>Rhodobacterales</taxon>
        <taxon>Paracoccaceae</taxon>
        <taxon>Paracoccus</taxon>
    </lineage>
</organism>
<dbReference type="PATRIC" id="fig|1367847.3.peg.3452"/>
<evidence type="ECO:0000259" key="3">
    <source>
        <dbReference type="Pfam" id="PF13598"/>
    </source>
</evidence>